<sequence length="294" mass="32490">MKKHVISLILIIVCALAVFFIGWVEFRVPAGKCGVMVSKTGGVYRRAIRSGHFDWRWECLLPTNVRIRTFKIEPLAFTKTVSGALPSAELYANLLEGKPDFSYRFSLSLTMNISAESLPAFVKRSGAAEQNELEQYVSGEAENLAHAVAHFVLDTALKNPSSVIAASFSDTELLEHVRSDQRFSEFEIASVHINELHVPDTGLYNIAKSTYETYQEKLKATLEKTGGKQAAQAAADYLELERFSRLGRILSEYPLLIQFLSVSSGKNVTLELPANPQINGNAQNAQSQTGSTNE</sequence>
<keyword evidence="2" id="KW-0812">Transmembrane</keyword>
<keyword evidence="2" id="KW-0472">Membrane</keyword>
<dbReference type="Proteomes" id="UP000016649">
    <property type="component" value="Unassembled WGS sequence"/>
</dbReference>
<evidence type="ECO:0000256" key="2">
    <source>
        <dbReference type="SAM" id="Phobius"/>
    </source>
</evidence>
<evidence type="ECO:0000313" key="4">
    <source>
        <dbReference type="Proteomes" id="UP000016649"/>
    </source>
</evidence>
<accession>A0ABN0NZY4</accession>
<name>A0ABN0NZY4_TRELE</name>
<evidence type="ECO:0000313" key="3">
    <source>
        <dbReference type="EMBL" id="ERJ93656.1"/>
    </source>
</evidence>
<proteinExistence type="predicted"/>
<gene>
    <name evidence="3" type="ORF">HMPREF9193_00745</name>
</gene>
<dbReference type="RefSeq" id="WP_021686969.1">
    <property type="nucleotide sequence ID" value="NZ_KI260564.1"/>
</dbReference>
<evidence type="ECO:0008006" key="5">
    <source>
        <dbReference type="Google" id="ProtNLM"/>
    </source>
</evidence>
<feature type="transmembrane region" description="Helical" evidence="2">
    <location>
        <begin position="5"/>
        <end position="24"/>
    </location>
</feature>
<evidence type="ECO:0000256" key="1">
    <source>
        <dbReference type="SAM" id="MobiDB-lite"/>
    </source>
</evidence>
<keyword evidence="2" id="KW-1133">Transmembrane helix</keyword>
<organism evidence="3 4">
    <name type="scientific">Treponema lecithinolyticum ATCC 700332</name>
    <dbReference type="NCBI Taxonomy" id="1321815"/>
    <lineage>
        <taxon>Bacteria</taxon>
        <taxon>Pseudomonadati</taxon>
        <taxon>Spirochaetota</taxon>
        <taxon>Spirochaetia</taxon>
        <taxon>Spirochaetales</taxon>
        <taxon>Treponemataceae</taxon>
        <taxon>Treponema</taxon>
    </lineage>
</organism>
<feature type="compositionally biased region" description="Polar residues" evidence="1">
    <location>
        <begin position="276"/>
        <end position="294"/>
    </location>
</feature>
<feature type="region of interest" description="Disordered" evidence="1">
    <location>
        <begin position="272"/>
        <end position="294"/>
    </location>
</feature>
<comment type="caution">
    <text evidence="3">The sequence shown here is derived from an EMBL/GenBank/DDBJ whole genome shotgun (WGS) entry which is preliminary data.</text>
</comment>
<protein>
    <recommendedName>
        <fullName evidence="5">Band 7 domain-containing protein</fullName>
    </recommendedName>
</protein>
<keyword evidence="4" id="KW-1185">Reference proteome</keyword>
<reference evidence="3 4" key="1">
    <citation type="submission" date="2013-08" db="EMBL/GenBank/DDBJ databases">
        <authorList>
            <person name="Weinstock G."/>
            <person name="Sodergren E."/>
            <person name="Wylie T."/>
            <person name="Fulton L."/>
            <person name="Fulton R."/>
            <person name="Fronick C."/>
            <person name="O'Laughlin M."/>
            <person name="Godfrey J."/>
            <person name="Miner T."/>
            <person name="Herter B."/>
            <person name="Appelbaum E."/>
            <person name="Cordes M."/>
            <person name="Lek S."/>
            <person name="Wollam A."/>
            <person name="Pepin K.H."/>
            <person name="Palsikar V.B."/>
            <person name="Mitreva M."/>
            <person name="Wilson R.K."/>
        </authorList>
    </citation>
    <scope>NUCLEOTIDE SEQUENCE [LARGE SCALE GENOMIC DNA]</scope>
    <source>
        <strain evidence="3 4">ATCC 700332</strain>
    </source>
</reference>
<dbReference type="EMBL" id="AWVH01000023">
    <property type="protein sequence ID" value="ERJ93656.1"/>
    <property type="molecule type" value="Genomic_DNA"/>
</dbReference>